<dbReference type="Pfam" id="PF25917">
    <property type="entry name" value="BSH_RND"/>
    <property type="match status" value="1"/>
</dbReference>
<dbReference type="Gene3D" id="2.40.50.100">
    <property type="match status" value="1"/>
</dbReference>
<feature type="domain" description="Multidrug resistance protein MdtA-like barrel-sandwich hybrid" evidence="4">
    <location>
        <begin position="67"/>
        <end position="260"/>
    </location>
</feature>
<reference evidence="7" key="1">
    <citation type="journal article" date="2019" name="Int. J. Syst. Evol. Microbiol.">
        <title>The Global Catalogue of Microorganisms (GCM) 10K type strain sequencing project: providing services to taxonomists for standard genome sequencing and annotation.</title>
        <authorList>
            <consortium name="The Broad Institute Genomics Platform"/>
            <consortium name="The Broad Institute Genome Sequencing Center for Infectious Disease"/>
            <person name="Wu L."/>
            <person name="Ma J."/>
        </authorList>
    </citation>
    <scope>NUCLEOTIDE SEQUENCE [LARGE SCALE GENOMIC DNA]</scope>
    <source>
        <strain evidence="7">KCTC 42875</strain>
    </source>
</reference>
<protein>
    <submittedName>
        <fullName evidence="6">HlyD family secretion protein</fullName>
    </submittedName>
</protein>
<dbReference type="Pfam" id="PF25963">
    <property type="entry name" value="Beta-barrel_AAEA"/>
    <property type="match status" value="1"/>
</dbReference>
<comment type="caution">
    <text evidence="6">The sequence shown here is derived from an EMBL/GenBank/DDBJ whole genome shotgun (WGS) entry which is preliminary data.</text>
</comment>
<keyword evidence="3" id="KW-1133">Transmembrane helix</keyword>
<feature type="coiled-coil region" evidence="2">
    <location>
        <begin position="101"/>
        <end position="138"/>
    </location>
</feature>
<keyword evidence="3" id="KW-0472">Membrane</keyword>
<dbReference type="Proteomes" id="UP001595740">
    <property type="component" value="Unassembled WGS sequence"/>
</dbReference>
<accession>A0ABV7RP78</accession>
<organism evidence="6 7">
    <name type="scientific">Lysobacter cavernae</name>
    <dbReference type="NCBI Taxonomy" id="1685901"/>
    <lineage>
        <taxon>Bacteria</taxon>
        <taxon>Pseudomonadati</taxon>
        <taxon>Pseudomonadota</taxon>
        <taxon>Gammaproteobacteria</taxon>
        <taxon>Lysobacterales</taxon>
        <taxon>Lysobacteraceae</taxon>
        <taxon>Lysobacter</taxon>
    </lineage>
</organism>
<gene>
    <name evidence="6" type="ORF">ACFOLC_05980</name>
</gene>
<dbReference type="Gene3D" id="2.40.30.170">
    <property type="match status" value="1"/>
</dbReference>
<keyword evidence="2" id="KW-0175">Coiled coil</keyword>
<evidence type="ECO:0000256" key="3">
    <source>
        <dbReference type="SAM" id="Phobius"/>
    </source>
</evidence>
<dbReference type="InterPro" id="IPR058634">
    <property type="entry name" value="AaeA-lik-b-barrel"/>
</dbReference>
<dbReference type="PANTHER" id="PTHR30386">
    <property type="entry name" value="MEMBRANE FUSION SUBUNIT OF EMRAB-TOLC MULTIDRUG EFFLUX PUMP"/>
    <property type="match status" value="1"/>
</dbReference>
<keyword evidence="7" id="KW-1185">Reference proteome</keyword>
<evidence type="ECO:0000256" key="2">
    <source>
        <dbReference type="SAM" id="Coils"/>
    </source>
</evidence>
<feature type="transmembrane region" description="Helical" evidence="3">
    <location>
        <begin position="25"/>
        <end position="43"/>
    </location>
</feature>
<evidence type="ECO:0000313" key="7">
    <source>
        <dbReference type="Proteomes" id="UP001595740"/>
    </source>
</evidence>
<name>A0ABV7RP78_9GAMM</name>
<dbReference type="EMBL" id="JBHRXK010000002">
    <property type="protein sequence ID" value="MFC3550562.1"/>
    <property type="molecule type" value="Genomic_DNA"/>
</dbReference>
<dbReference type="InterPro" id="IPR058625">
    <property type="entry name" value="MdtA-like_BSH"/>
</dbReference>
<dbReference type="PANTHER" id="PTHR30386:SF24">
    <property type="entry name" value="MULTIDRUG RESISTANCE EFFLUX PUMP"/>
    <property type="match status" value="1"/>
</dbReference>
<keyword evidence="3" id="KW-0812">Transmembrane</keyword>
<proteinExistence type="inferred from homology"/>
<dbReference type="Gene3D" id="1.10.287.470">
    <property type="entry name" value="Helix hairpin bin"/>
    <property type="match status" value="2"/>
</dbReference>
<dbReference type="SUPFAM" id="SSF111369">
    <property type="entry name" value="HlyD-like secretion proteins"/>
    <property type="match status" value="3"/>
</dbReference>
<evidence type="ECO:0000259" key="4">
    <source>
        <dbReference type="Pfam" id="PF25917"/>
    </source>
</evidence>
<evidence type="ECO:0000259" key="5">
    <source>
        <dbReference type="Pfam" id="PF25963"/>
    </source>
</evidence>
<comment type="similarity">
    <text evidence="1">Belongs to the membrane fusion protein (MFP) (TC 8.A.1) family.</text>
</comment>
<sequence length="365" mass="39221">MNNPAPADATPAVSAARNRRRRWQMAGFAAVALAGALIVLYAWHLPPFRSAIQSTENATVRGQVTIIAPQLGGYVTAVPVQDFQHVTRGQLLVQIDDRIYRQRLEQAQAQLQSQQAALANAQQQARSAQAGVSQNQAEITNARAQATRTAADLRRIERLAAQQLLSQADRDQARAAHTQATAAVAQAEAGLEIARQNVQTVAVNHGALEAAVANAQAAIRLAQIDLDNTRIRAPRNGQLGQVTVRLGAYVNPGTQLMALVPQRMWVVANMKETQMARVRIGQPVSFTVDALGGAKLRGRVEEISPATGSEFSVLPADNATGNFVKIAQRIPVKVAIDRGQPLAARLHPGMSVVVRIDTEAKPDTR</sequence>
<evidence type="ECO:0000256" key="1">
    <source>
        <dbReference type="ARBA" id="ARBA00009477"/>
    </source>
</evidence>
<dbReference type="RefSeq" id="WP_386758313.1">
    <property type="nucleotide sequence ID" value="NZ_JBHRXK010000002.1"/>
</dbReference>
<dbReference type="InterPro" id="IPR050739">
    <property type="entry name" value="MFP"/>
</dbReference>
<feature type="domain" description="p-hydroxybenzoic acid efflux pump subunit AaeA-like beta-barrel" evidence="5">
    <location>
        <begin position="265"/>
        <end position="356"/>
    </location>
</feature>
<evidence type="ECO:0000313" key="6">
    <source>
        <dbReference type="EMBL" id="MFC3550562.1"/>
    </source>
</evidence>